<protein>
    <submittedName>
        <fullName evidence="1">Putative secreted protein</fullName>
    </submittedName>
</protein>
<reference evidence="1" key="1">
    <citation type="submission" date="2019-12" db="EMBL/GenBank/DDBJ databases">
        <title>An insight into the sialome of adult female Ixodes ricinus ticks feeding for 6 days.</title>
        <authorList>
            <person name="Perner J."/>
            <person name="Ribeiro J.M.C."/>
        </authorList>
    </citation>
    <scope>NUCLEOTIDE SEQUENCE</scope>
    <source>
        <strain evidence="1">Semi-engorged</strain>
        <tissue evidence="1">Salivary glands</tissue>
    </source>
</reference>
<sequence>MRVFSIYSTFIATKVASFVYFLSDGWARTCHRTAKALCAHSCWWVAQSTTHLTQLRSVSDACEEVDDLPTCFHSMETRGGMSCVHISAACVVDVFLHII</sequence>
<name>A0A6B0UEI6_IXORI</name>
<dbReference type="EMBL" id="GIFC01005804">
    <property type="protein sequence ID" value="MXU87887.1"/>
    <property type="molecule type" value="Transcribed_RNA"/>
</dbReference>
<accession>A0A6B0UEI6</accession>
<proteinExistence type="predicted"/>
<dbReference type="AlphaFoldDB" id="A0A6B0UEI6"/>
<evidence type="ECO:0000313" key="1">
    <source>
        <dbReference type="EMBL" id="MXU87887.1"/>
    </source>
</evidence>
<organism evidence="1">
    <name type="scientific">Ixodes ricinus</name>
    <name type="common">Common tick</name>
    <name type="synonym">Acarus ricinus</name>
    <dbReference type="NCBI Taxonomy" id="34613"/>
    <lineage>
        <taxon>Eukaryota</taxon>
        <taxon>Metazoa</taxon>
        <taxon>Ecdysozoa</taxon>
        <taxon>Arthropoda</taxon>
        <taxon>Chelicerata</taxon>
        <taxon>Arachnida</taxon>
        <taxon>Acari</taxon>
        <taxon>Parasitiformes</taxon>
        <taxon>Ixodida</taxon>
        <taxon>Ixodoidea</taxon>
        <taxon>Ixodidae</taxon>
        <taxon>Ixodinae</taxon>
        <taxon>Ixodes</taxon>
    </lineage>
</organism>